<dbReference type="OrthoDB" id="240216at2759"/>
<feature type="non-terminal residue" evidence="7">
    <location>
        <position position="1"/>
    </location>
</feature>
<dbReference type="Pfam" id="PF00755">
    <property type="entry name" value="Carn_acyltransf"/>
    <property type="match status" value="1"/>
</dbReference>
<evidence type="ECO:0000256" key="2">
    <source>
        <dbReference type="ARBA" id="ARBA00022679"/>
    </source>
</evidence>
<dbReference type="Gene3D" id="3.30.559.70">
    <property type="entry name" value="Choline/Carnitine o-acyltransferase, domain 2"/>
    <property type="match status" value="1"/>
</dbReference>
<comment type="similarity">
    <text evidence="1 5">Belongs to the carnitine/choline acetyltransferase family.</text>
</comment>
<evidence type="ECO:0000313" key="7">
    <source>
        <dbReference type="EMBL" id="RKO93566.1"/>
    </source>
</evidence>
<keyword evidence="2 5" id="KW-0808">Transferase</keyword>
<evidence type="ECO:0000256" key="5">
    <source>
        <dbReference type="RuleBase" id="RU003801"/>
    </source>
</evidence>
<accession>A0A4P9WRL5</accession>
<dbReference type="InterPro" id="IPR039551">
    <property type="entry name" value="Cho/carn_acyl_trans"/>
</dbReference>
<dbReference type="Gene3D" id="3.30.559.10">
    <property type="entry name" value="Chloramphenicol acetyltransferase-like domain"/>
    <property type="match status" value="1"/>
</dbReference>
<gene>
    <name evidence="7" type="ORF">BDK51DRAFT_15025</name>
</gene>
<protein>
    <submittedName>
        <fullName evidence="7">Acyltransferase ChoActase/COT/CPT</fullName>
    </submittedName>
</protein>
<dbReference type="SUPFAM" id="SSF52777">
    <property type="entry name" value="CoA-dependent acyltransferases"/>
    <property type="match status" value="2"/>
</dbReference>
<feature type="domain" description="Choline/carnitine acyltransferase" evidence="6">
    <location>
        <begin position="12"/>
        <end position="589"/>
    </location>
</feature>
<dbReference type="InterPro" id="IPR023213">
    <property type="entry name" value="CAT-like_dom_sf"/>
</dbReference>
<dbReference type="GO" id="GO:0016746">
    <property type="term" value="F:acyltransferase activity"/>
    <property type="evidence" value="ECO:0007669"/>
    <property type="project" value="UniProtKB-KW"/>
</dbReference>
<name>A0A4P9WRL5_9FUNG</name>
<organism evidence="7 8">
    <name type="scientific">Blyttiomyces helicus</name>
    <dbReference type="NCBI Taxonomy" id="388810"/>
    <lineage>
        <taxon>Eukaryota</taxon>
        <taxon>Fungi</taxon>
        <taxon>Fungi incertae sedis</taxon>
        <taxon>Chytridiomycota</taxon>
        <taxon>Chytridiomycota incertae sedis</taxon>
        <taxon>Chytridiomycetes</taxon>
        <taxon>Chytridiomycetes incertae sedis</taxon>
        <taxon>Blyttiomyces</taxon>
    </lineage>
</organism>
<evidence type="ECO:0000259" key="6">
    <source>
        <dbReference type="Pfam" id="PF00755"/>
    </source>
</evidence>
<keyword evidence="8" id="KW-1185">Reference proteome</keyword>
<dbReference type="AlphaFoldDB" id="A0A4P9WRL5"/>
<dbReference type="InterPro" id="IPR000542">
    <property type="entry name" value="Carn_acyl_trans"/>
</dbReference>
<evidence type="ECO:0000313" key="8">
    <source>
        <dbReference type="Proteomes" id="UP000269721"/>
    </source>
</evidence>
<proteinExistence type="inferred from homology"/>
<reference evidence="8" key="1">
    <citation type="journal article" date="2018" name="Nat. Microbiol.">
        <title>Leveraging single-cell genomics to expand the fungal tree of life.</title>
        <authorList>
            <person name="Ahrendt S.R."/>
            <person name="Quandt C.A."/>
            <person name="Ciobanu D."/>
            <person name="Clum A."/>
            <person name="Salamov A."/>
            <person name="Andreopoulos B."/>
            <person name="Cheng J.F."/>
            <person name="Woyke T."/>
            <person name="Pelin A."/>
            <person name="Henrissat B."/>
            <person name="Reynolds N.K."/>
            <person name="Benny G.L."/>
            <person name="Smith M.E."/>
            <person name="James T.Y."/>
            <person name="Grigoriev I.V."/>
        </authorList>
    </citation>
    <scope>NUCLEOTIDE SEQUENCE [LARGE SCALE GENOMIC DNA]</scope>
</reference>
<dbReference type="Proteomes" id="UP000269721">
    <property type="component" value="Unassembled WGS sequence"/>
</dbReference>
<dbReference type="PANTHER" id="PTHR22589">
    <property type="entry name" value="CARNITINE O-ACYLTRANSFERASE"/>
    <property type="match status" value="1"/>
</dbReference>
<dbReference type="EMBL" id="KZ994187">
    <property type="protein sequence ID" value="RKO93566.1"/>
    <property type="molecule type" value="Genomic_DNA"/>
</dbReference>
<dbReference type="InterPro" id="IPR042231">
    <property type="entry name" value="Cho/carn_acyl_trans_2"/>
</dbReference>
<feature type="active site" description="Proton acceptor" evidence="4">
    <location>
        <position position="323"/>
    </location>
</feature>
<dbReference type="PROSITE" id="PS00440">
    <property type="entry name" value="ACYLTRANSF_C_2"/>
    <property type="match status" value="1"/>
</dbReference>
<evidence type="ECO:0000256" key="4">
    <source>
        <dbReference type="PIRSR" id="PIRSR600542-1"/>
    </source>
</evidence>
<dbReference type="PANTHER" id="PTHR22589:SF107">
    <property type="entry name" value="CHOLINE_CARNITINE ACYLTRANSFERASE DOMAIN-CONTAINING PROTEIN"/>
    <property type="match status" value="1"/>
</dbReference>
<evidence type="ECO:0000256" key="1">
    <source>
        <dbReference type="ARBA" id="ARBA00005232"/>
    </source>
</evidence>
<feature type="non-terminal residue" evidence="7">
    <location>
        <position position="632"/>
    </location>
</feature>
<sequence>KTFSNQARLPRLPIPTLENLREKYLASVKPLLSEEAYARTEQVVNKFVSPEGLGQVLQQRLIEHDNAQEESWLEDLWLDQAYLGWRAPTLINSNWWTQFKDRDDVKPMLLKRPPPENVLTAFQIKRAAELITNLVNFNELVNNEQIPPEDVRGTPLCMNQYKHIFSASRIPGVKKDTIQTTWPAKATHIVVLTDDQIYKVEVTREDGKRIPIQELERLLFAVGRSSFETMPQPAIGALTAISRDKWAASYEHLKSLSPQNQVNLDIINSALFVLCLDKKSNHKNFNISSQQFFHNGDARNRWFDKTFQLIVASNGRAGVNGEHSPLDAVIPSNMFDYILENEPAVDPEGASVSPYLPLPVKLEWVVDDVIESAIEAAQEESLALIEKTQHVILQSTVYGHRFMKEVAQSSPDAFVQLLLQLVWYRMRKTPTAVYESISTRFFNHGRTETARSMTSETLAFIKAFDDDNITYDEKRILCGKALIAQAAVAKSASYGQGIDRHLLGLRAMIRPSDSAKDTIFTDPAFATSMHFRLSTSSIQGKHHWGGFGPAVDDGYGISYAIDLDGIKFSVSCRKDVKAINPKKFRIVLERTMIDLMAMFPKRTEVWGKNWKAEQKAAKVEQKYFEQMRDLKD</sequence>
<evidence type="ECO:0000256" key="3">
    <source>
        <dbReference type="ARBA" id="ARBA00023315"/>
    </source>
</evidence>
<keyword evidence="3 5" id="KW-0012">Acyltransferase</keyword>